<dbReference type="InterPro" id="IPR004107">
    <property type="entry name" value="Integrase_SAM-like_N"/>
</dbReference>
<dbReference type="PROSITE" id="PS51900">
    <property type="entry name" value="CB"/>
    <property type="match status" value="1"/>
</dbReference>
<organism evidence="9 11">
    <name type="scientific">Clostridium butyricum</name>
    <dbReference type="NCBI Taxonomy" id="1492"/>
    <lineage>
        <taxon>Bacteria</taxon>
        <taxon>Bacillati</taxon>
        <taxon>Bacillota</taxon>
        <taxon>Clostridia</taxon>
        <taxon>Eubacteriales</taxon>
        <taxon>Clostridiaceae</taxon>
        <taxon>Clostridium</taxon>
    </lineage>
</organism>
<dbReference type="InterPro" id="IPR010998">
    <property type="entry name" value="Integrase_recombinase_N"/>
</dbReference>
<keyword evidence="4 6" id="KW-0238">DNA-binding</keyword>
<accession>A0A0Q0Y118</accession>
<dbReference type="SUPFAM" id="SSF56349">
    <property type="entry name" value="DNA breaking-rejoining enzymes"/>
    <property type="match status" value="1"/>
</dbReference>
<evidence type="ECO:0000256" key="6">
    <source>
        <dbReference type="PROSITE-ProRule" id="PRU01248"/>
    </source>
</evidence>
<evidence type="ECO:0000313" key="9">
    <source>
        <dbReference type="EMBL" id="GEQ19976.1"/>
    </source>
</evidence>
<gene>
    <name evidence="9" type="primary">xerD</name>
    <name evidence="9" type="ORF">CBU02nite_04820</name>
    <name evidence="10" type="ORF">GND98_011775</name>
</gene>
<evidence type="ECO:0000256" key="3">
    <source>
        <dbReference type="ARBA" id="ARBA00022908"/>
    </source>
</evidence>
<proteinExistence type="inferred from homology"/>
<dbReference type="EMBL" id="WOFV02000036">
    <property type="protein sequence ID" value="NAS18532.1"/>
    <property type="molecule type" value="Genomic_DNA"/>
</dbReference>
<evidence type="ECO:0000259" key="7">
    <source>
        <dbReference type="PROSITE" id="PS51898"/>
    </source>
</evidence>
<evidence type="ECO:0000313" key="12">
    <source>
        <dbReference type="Proteomes" id="UP000474042"/>
    </source>
</evidence>
<evidence type="ECO:0000256" key="5">
    <source>
        <dbReference type="ARBA" id="ARBA00023172"/>
    </source>
</evidence>
<dbReference type="Gene3D" id="1.10.443.10">
    <property type="entry name" value="Intergrase catalytic core"/>
    <property type="match status" value="1"/>
</dbReference>
<keyword evidence="3" id="KW-0229">DNA integration</keyword>
<evidence type="ECO:0000313" key="10">
    <source>
        <dbReference type="EMBL" id="NAS18532.1"/>
    </source>
</evidence>
<dbReference type="GO" id="GO:0015074">
    <property type="term" value="P:DNA integration"/>
    <property type="evidence" value="ECO:0007669"/>
    <property type="project" value="UniProtKB-KW"/>
</dbReference>
<comment type="caution">
    <text evidence="9">The sequence shown here is derived from an EMBL/GenBank/DDBJ whole genome shotgun (WGS) entry which is preliminary data.</text>
</comment>
<name>A0A0Q0Y118_CLOBU</name>
<dbReference type="RefSeq" id="WP_046057890.1">
    <property type="nucleotide sequence ID" value="NZ_BKBC01000005.1"/>
</dbReference>
<evidence type="ECO:0000256" key="1">
    <source>
        <dbReference type="ARBA" id="ARBA00003283"/>
    </source>
</evidence>
<evidence type="ECO:0000256" key="2">
    <source>
        <dbReference type="ARBA" id="ARBA00008857"/>
    </source>
</evidence>
<dbReference type="PROSITE" id="PS51898">
    <property type="entry name" value="TYR_RECOMBINASE"/>
    <property type="match status" value="1"/>
</dbReference>
<comment type="similarity">
    <text evidence="2">Belongs to the 'phage' integrase family.</text>
</comment>
<dbReference type="Proteomes" id="UP000474042">
    <property type="component" value="Unassembled WGS sequence"/>
</dbReference>
<dbReference type="AlphaFoldDB" id="A0A0Q0Y118"/>
<protein>
    <submittedName>
        <fullName evidence="9">Tyrosine recombinase XerD</fullName>
    </submittedName>
    <submittedName>
        <fullName evidence="10">Tyrosine-type recombinase/integrase</fullName>
    </submittedName>
</protein>
<dbReference type="GO" id="GO:0003677">
    <property type="term" value="F:DNA binding"/>
    <property type="evidence" value="ECO:0007669"/>
    <property type="project" value="UniProtKB-UniRule"/>
</dbReference>
<dbReference type="PANTHER" id="PTHR30349:SF41">
    <property type="entry name" value="INTEGRASE_RECOMBINASE PROTEIN MJ0367-RELATED"/>
    <property type="match status" value="1"/>
</dbReference>
<dbReference type="InterPro" id="IPR011010">
    <property type="entry name" value="DNA_brk_join_enz"/>
</dbReference>
<dbReference type="InterPro" id="IPR013762">
    <property type="entry name" value="Integrase-like_cat_sf"/>
</dbReference>
<evidence type="ECO:0000256" key="4">
    <source>
        <dbReference type="ARBA" id="ARBA00023125"/>
    </source>
</evidence>
<dbReference type="InterPro" id="IPR002104">
    <property type="entry name" value="Integrase_catalytic"/>
</dbReference>
<sequence length="342" mass="39702">MSKTPLNKLFFSKTRDFLDLYLTSQCNRSKYTIKSYRDALSIFRRYITEEKYFSIKNFKFDDCTREFVLDFMVYMQSKNYAKTTCNQRLAAIKAYLWYVADGEISIQQIALSVSHVPFLKEPQKKKEIISNDNLKAILAAPNNSKIGIRDTTIMVILYDTAIRLSELLDLKLSDVNLSGPTPYLRVTGKGDKERIVSITDKTVNHIKRYISYYHDKKNTVISELLFYTIINGNINRMSPGNVERIINKYANQTRQEHPDLPIHVHPHMFRRTRATNLYQSDVELELVSRILGHESTQTTRIYATPSLEMLKSAMERSAPSMPDEEPLWLGDEEELARLCGLR</sequence>
<reference evidence="10 12" key="2">
    <citation type="submission" date="2020-01" db="EMBL/GenBank/DDBJ databases">
        <title>Genome sequence of a 1,3-propanediol producer, Clostridium butyricum S3.</title>
        <authorList>
            <person name="Zhou J."/>
        </authorList>
    </citation>
    <scope>NUCLEOTIDE SEQUENCE [LARGE SCALE GENOMIC DNA]</scope>
    <source>
        <strain evidence="10 12">S3</strain>
    </source>
</reference>
<reference evidence="9 11" key="1">
    <citation type="submission" date="2019-07" db="EMBL/GenBank/DDBJ databases">
        <title>Whole genome shotgun sequence of Clostridium butyricum NBRC 3858.</title>
        <authorList>
            <person name="Hosoyama A."/>
            <person name="Uohara A."/>
            <person name="Ohji S."/>
            <person name="Ichikawa N."/>
        </authorList>
    </citation>
    <scope>NUCLEOTIDE SEQUENCE [LARGE SCALE GENOMIC DNA]</scope>
    <source>
        <strain evidence="9 11">NBRC 3858</strain>
    </source>
</reference>
<dbReference type="Gene3D" id="1.10.150.130">
    <property type="match status" value="1"/>
</dbReference>
<dbReference type="Proteomes" id="UP000321089">
    <property type="component" value="Unassembled WGS sequence"/>
</dbReference>
<dbReference type="Pfam" id="PF02899">
    <property type="entry name" value="Phage_int_SAM_1"/>
    <property type="match status" value="1"/>
</dbReference>
<feature type="domain" description="Tyr recombinase" evidence="7">
    <location>
        <begin position="124"/>
        <end position="315"/>
    </location>
</feature>
<dbReference type="InterPro" id="IPR044068">
    <property type="entry name" value="CB"/>
</dbReference>
<evidence type="ECO:0000313" key="11">
    <source>
        <dbReference type="Proteomes" id="UP000321089"/>
    </source>
</evidence>
<dbReference type="Pfam" id="PF00589">
    <property type="entry name" value="Phage_integrase"/>
    <property type="match status" value="1"/>
</dbReference>
<dbReference type="PANTHER" id="PTHR30349">
    <property type="entry name" value="PHAGE INTEGRASE-RELATED"/>
    <property type="match status" value="1"/>
</dbReference>
<dbReference type="GO" id="GO:0006310">
    <property type="term" value="P:DNA recombination"/>
    <property type="evidence" value="ECO:0007669"/>
    <property type="project" value="UniProtKB-KW"/>
</dbReference>
<keyword evidence="5" id="KW-0233">DNA recombination</keyword>
<dbReference type="InterPro" id="IPR050090">
    <property type="entry name" value="Tyrosine_recombinase_XerCD"/>
</dbReference>
<feature type="domain" description="Core-binding (CB)" evidence="8">
    <location>
        <begin position="12"/>
        <end position="100"/>
    </location>
</feature>
<comment type="function">
    <text evidence="1">Site-specific tyrosine recombinase, which acts by catalyzing the cutting and rejoining of the recombining DNA molecules.</text>
</comment>
<dbReference type="EMBL" id="BKBC01000005">
    <property type="protein sequence ID" value="GEQ19976.1"/>
    <property type="molecule type" value="Genomic_DNA"/>
</dbReference>
<evidence type="ECO:0000259" key="8">
    <source>
        <dbReference type="PROSITE" id="PS51900"/>
    </source>
</evidence>